<dbReference type="AlphaFoldDB" id="A0A9W5ITH0"/>
<comment type="caution">
    <text evidence="1">The sequence shown here is derived from an EMBL/GenBank/DDBJ whole genome shotgun (WGS) entry which is preliminary data.</text>
</comment>
<organism evidence="1 2">
    <name type="scientific">Neisseria subflava NJ9703</name>
    <dbReference type="NCBI Taxonomy" id="546268"/>
    <lineage>
        <taxon>Bacteria</taxon>
        <taxon>Pseudomonadati</taxon>
        <taxon>Pseudomonadota</taxon>
        <taxon>Betaproteobacteria</taxon>
        <taxon>Neisseriales</taxon>
        <taxon>Neisseriaceae</taxon>
        <taxon>Neisseria</taxon>
    </lineage>
</organism>
<evidence type="ECO:0000313" key="1">
    <source>
        <dbReference type="EMBL" id="EFC53517.1"/>
    </source>
</evidence>
<proteinExistence type="predicted"/>
<accession>A0A9W5ITH0</accession>
<dbReference type="Proteomes" id="UP000004621">
    <property type="component" value="Unassembled WGS sequence"/>
</dbReference>
<sequence>MLYCLLRFLHRVSSEEPNYTPTYKTSQHISQNYFLKFNHFPVLTGFLFYKKLQQPSYTIHTYKKTQTKGRLKCSFRRPFEVSISIF</sequence>
<gene>
    <name evidence="1" type="ORF">NEISUBOT_03521</name>
</gene>
<evidence type="ECO:0000313" key="2">
    <source>
        <dbReference type="Proteomes" id="UP000004621"/>
    </source>
</evidence>
<protein>
    <submittedName>
        <fullName evidence="1">Uncharacterized protein</fullName>
    </submittedName>
</protein>
<reference evidence="1 2" key="1">
    <citation type="submission" date="2010-01" db="EMBL/GenBank/DDBJ databases">
        <authorList>
            <person name="Weinstock G."/>
            <person name="Sodergren E."/>
            <person name="Clifton S."/>
            <person name="Fulton L."/>
            <person name="Fulton B."/>
            <person name="Courtney L."/>
            <person name="Fronick C."/>
            <person name="Harrison M."/>
            <person name="Strong C."/>
            <person name="Farmer C."/>
            <person name="Delahaunty K."/>
            <person name="Markovic C."/>
            <person name="Hall O."/>
            <person name="Minx P."/>
            <person name="Tomlinson C."/>
            <person name="Mitreva M."/>
            <person name="Nelson J."/>
            <person name="Hou S."/>
            <person name="Wollam A."/>
            <person name="Pepin K.H."/>
            <person name="Johnson M."/>
            <person name="Bhonagiri V."/>
            <person name="Nash W.E."/>
            <person name="Warren W."/>
            <person name="Chinwalla A."/>
            <person name="Mardis E.R."/>
            <person name="Wilson R.K."/>
        </authorList>
    </citation>
    <scope>NUCLEOTIDE SEQUENCE [LARGE SCALE GENOMIC DNA]</scope>
    <source>
        <strain evidence="1 2">NJ9703</strain>
    </source>
</reference>
<name>A0A9W5ITH0_NEISU</name>
<dbReference type="EMBL" id="ACEO02000001">
    <property type="protein sequence ID" value="EFC53517.1"/>
    <property type="molecule type" value="Genomic_DNA"/>
</dbReference>